<keyword evidence="3 6" id="KW-0378">Hydrolase</keyword>
<dbReference type="Gene3D" id="3.40.50.1820">
    <property type="entry name" value="alpha/beta hydrolase"/>
    <property type="match status" value="1"/>
</dbReference>
<sequence length="235" mass="24553">MIRRWSTALICTLTVLSGGVIAAAPAAAAGCADIEVFWARGTAEPGAPIGYTGLAFVEALRAQTPGRSLRARGVRYAASDDFRNRAVIAETVNDGVKTAQKDITTTAARCPRSRIVLGGFSQGAVVAGYALVDKLAIPSQYQQYARYAPAPLPADVTRHLVAAVMFGAPSKRFIRDAGAPPITIGARFRPMTASYCAPGDSICDGAPIGAPSAPHAYYPFNGTPALAASFVVRRL</sequence>
<feature type="signal peptide" evidence="5">
    <location>
        <begin position="1"/>
        <end position="22"/>
    </location>
</feature>
<keyword evidence="5" id="KW-0732">Signal</keyword>
<feature type="chain" id="PRO_5046729418" evidence="5">
    <location>
        <begin position="23"/>
        <end position="235"/>
    </location>
</feature>
<name>A0ABP6LM30_9ACTN</name>
<dbReference type="InterPro" id="IPR000675">
    <property type="entry name" value="Cutinase/axe"/>
</dbReference>
<dbReference type="EMBL" id="BAAAVS010000056">
    <property type="protein sequence ID" value="GAA3046046.1"/>
    <property type="molecule type" value="Genomic_DNA"/>
</dbReference>
<dbReference type="PANTHER" id="PTHR33630">
    <property type="entry name" value="CUTINASE RV1984C-RELATED-RELATED"/>
    <property type="match status" value="1"/>
</dbReference>
<accession>A0ABP6LM30</accession>
<reference evidence="7" key="1">
    <citation type="journal article" date="2019" name="Int. J. Syst. Evol. Microbiol.">
        <title>The Global Catalogue of Microorganisms (GCM) 10K type strain sequencing project: providing services to taxonomists for standard genome sequencing and annotation.</title>
        <authorList>
            <consortium name="The Broad Institute Genomics Platform"/>
            <consortium name="The Broad Institute Genome Sequencing Center for Infectious Disease"/>
            <person name="Wu L."/>
            <person name="Ma J."/>
        </authorList>
    </citation>
    <scope>NUCLEOTIDE SEQUENCE [LARGE SCALE GENOMIC DNA]</scope>
    <source>
        <strain evidence="7">JCM 14234</strain>
    </source>
</reference>
<gene>
    <name evidence="6" type="ORF">GCM10010528_26570</name>
</gene>
<organism evidence="6 7">
    <name type="scientific">Gordonia defluvii</name>
    <dbReference type="NCBI Taxonomy" id="283718"/>
    <lineage>
        <taxon>Bacteria</taxon>
        <taxon>Bacillati</taxon>
        <taxon>Actinomycetota</taxon>
        <taxon>Actinomycetes</taxon>
        <taxon>Mycobacteriales</taxon>
        <taxon>Gordoniaceae</taxon>
        <taxon>Gordonia</taxon>
    </lineage>
</organism>
<dbReference type="SMART" id="SM01110">
    <property type="entry name" value="Cutinase"/>
    <property type="match status" value="1"/>
</dbReference>
<evidence type="ECO:0000256" key="4">
    <source>
        <dbReference type="ARBA" id="ARBA00023157"/>
    </source>
</evidence>
<evidence type="ECO:0000256" key="5">
    <source>
        <dbReference type="SAM" id="SignalP"/>
    </source>
</evidence>
<evidence type="ECO:0000256" key="1">
    <source>
        <dbReference type="ARBA" id="ARBA00007534"/>
    </source>
</evidence>
<dbReference type="Proteomes" id="UP001501035">
    <property type="component" value="Unassembled WGS sequence"/>
</dbReference>
<evidence type="ECO:0000256" key="2">
    <source>
        <dbReference type="ARBA" id="ARBA00022487"/>
    </source>
</evidence>
<evidence type="ECO:0000313" key="6">
    <source>
        <dbReference type="EMBL" id="GAA3046046.1"/>
    </source>
</evidence>
<evidence type="ECO:0000313" key="7">
    <source>
        <dbReference type="Proteomes" id="UP001501035"/>
    </source>
</evidence>
<comment type="similarity">
    <text evidence="1">Belongs to the cutinase family.</text>
</comment>
<keyword evidence="2" id="KW-0719">Serine esterase</keyword>
<dbReference type="Pfam" id="PF01083">
    <property type="entry name" value="Cutinase"/>
    <property type="match status" value="1"/>
</dbReference>
<dbReference type="SUPFAM" id="SSF53474">
    <property type="entry name" value="alpha/beta-Hydrolases"/>
    <property type="match status" value="1"/>
</dbReference>
<dbReference type="RefSeq" id="WP_290706031.1">
    <property type="nucleotide sequence ID" value="NZ_BAAAVS010000056.1"/>
</dbReference>
<protein>
    <submittedName>
        <fullName evidence="6">Alpha/beta fold hydrolase</fullName>
    </submittedName>
</protein>
<dbReference type="GO" id="GO:0016787">
    <property type="term" value="F:hydrolase activity"/>
    <property type="evidence" value="ECO:0007669"/>
    <property type="project" value="UniProtKB-KW"/>
</dbReference>
<keyword evidence="7" id="KW-1185">Reference proteome</keyword>
<dbReference type="PANTHER" id="PTHR33630:SF9">
    <property type="entry name" value="CUTINASE 4"/>
    <property type="match status" value="1"/>
</dbReference>
<keyword evidence="4" id="KW-1015">Disulfide bond</keyword>
<dbReference type="PROSITE" id="PS51257">
    <property type="entry name" value="PROKAR_LIPOPROTEIN"/>
    <property type="match status" value="1"/>
</dbReference>
<comment type="caution">
    <text evidence="6">The sequence shown here is derived from an EMBL/GenBank/DDBJ whole genome shotgun (WGS) entry which is preliminary data.</text>
</comment>
<proteinExistence type="inferred from homology"/>
<dbReference type="InterPro" id="IPR029058">
    <property type="entry name" value="AB_hydrolase_fold"/>
</dbReference>
<evidence type="ECO:0000256" key="3">
    <source>
        <dbReference type="ARBA" id="ARBA00022801"/>
    </source>
</evidence>